<evidence type="ECO:0000313" key="3">
    <source>
        <dbReference type="Proteomes" id="UP001301797"/>
    </source>
</evidence>
<feature type="transmembrane region" description="Helical" evidence="1">
    <location>
        <begin position="6"/>
        <end position="25"/>
    </location>
</feature>
<keyword evidence="1" id="KW-0812">Transmembrane</keyword>
<evidence type="ECO:0000313" key="2">
    <source>
        <dbReference type="EMBL" id="WOF17165.1"/>
    </source>
</evidence>
<keyword evidence="1" id="KW-1133">Transmembrane helix</keyword>
<accession>A0AA97FD17</accession>
<evidence type="ECO:0000256" key="1">
    <source>
        <dbReference type="SAM" id="Phobius"/>
    </source>
</evidence>
<protein>
    <submittedName>
        <fullName evidence="2">Uncharacterized protein</fullName>
    </submittedName>
</protein>
<organism evidence="2 3">
    <name type="scientific">Methanochimaera problematica</name>
    <dbReference type="NCBI Taxonomy" id="2609417"/>
    <lineage>
        <taxon>Archaea</taxon>
        <taxon>Methanobacteriati</taxon>
        <taxon>Methanobacteriota</taxon>
        <taxon>Stenosarchaea group</taxon>
        <taxon>Methanomicrobia</taxon>
        <taxon>Methanomicrobiales</taxon>
        <taxon>Methanomicrobiaceae</taxon>
        <taxon>Methanochimaera</taxon>
    </lineage>
</organism>
<dbReference type="GeneID" id="85230699"/>
<dbReference type="RefSeq" id="WP_317136623.1">
    <property type="nucleotide sequence ID" value="NZ_CP043875.1"/>
</dbReference>
<sequence>MSTEEFAIIALIVSNVFFLFIIWIMHIRIRQLIGDVNELGQRMEFSDNEIEVLAEAVRGINITK</sequence>
<gene>
    <name evidence="2" type="ORF">F1737_10980</name>
</gene>
<keyword evidence="3" id="KW-1185">Reference proteome</keyword>
<dbReference type="KEGG" id="mefw:F1737_10980"/>
<dbReference type="Proteomes" id="UP001301797">
    <property type="component" value="Chromosome"/>
</dbReference>
<name>A0AA97FD17_9EURY</name>
<dbReference type="AlphaFoldDB" id="A0AA97FD17"/>
<reference evidence="2 3" key="1">
    <citation type="submission" date="2019-09" db="EMBL/GenBank/DDBJ databases">
        <title>The complete genome of Methanoplanus sp. FWC-SCC4.</title>
        <authorList>
            <person name="Chen S.-C."/>
            <person name="Zhou Y.-Z."/>
            <person name="Lai M.-C."/>
        </authorList>
    </citation>
    <scope>NUCLEOTIDE SEQUENCE [LARGE SCALE GENOMIC DNA]</scope>
    <source>
        <strain evidence="2 3">FWC-SCC4</strain>
    </source>
</reference>
<keyword evidence="1" id="KW-0472">Membrane</keyword>
<proteinExistence type="predicted"/>
<dbReference type="EMBL" id="CP043875">
    <property type="protein sequence ID" value="WOF17165.1"/>
    <property type="molecule type" value="Genomic_DNA"/>
</dbReference>